<gene>
    <name evidence="2" type="ORF">BRAA01T03620Z</name>
</gene>
<protein>
    <submittedName>
        <fullName evidence="2">Uncharacterized protein</fullName>
    </submittedName>
</protein>
<feature type="compositionally biased region" description="Low complexity" evidence="1">
    <location>
        <begin position="39"/>
        <end position="51"/>
    </location>
</feature>
<evidence type="ECO:0000256" key="1">
    <source>
        <dbReference type="SAM" id="MobiDB-lite"/>
    </source>
</evidence>
<dbReference type="EMBL" id="LR031571">
    <property type="protein sequence ID" value="VDC77118.1"/>
    <property type="molecule type" value="Genomic_DNA"/>
</dbReference>
<organism evidence="2">
    <name type="scientific">Brassica campestris</name>
    <name type="common">Field mustard</name>
    <dbReference type="NCBI Taxonomy" id="3711"/>
    <lineage>
        <taxon>Eukaryota</taxon>
        <taxon>Viridiplantae</taxon>
        <taxon>Streptophyta</taxon>
        <taxon>Embryophyta</taxon>
        <taxon>Tracheophyta</taxon>
        <taxon>Spermatophyta</taxon>
        <taxon>Magnoliopsida</taxon>
        <taxon>eudicotyledons</taxon>
        <taxon>Gunneridae</taxon>
        <taxon>Pentapetalae</taxon>
        <taxon>rosids</taxon>
        <taxon>malvids</taxon>
        <taxon>Brassicales</taxon>
        <taxon>Brassicaceae</taxon>
        <taxon>Brassiceae</taxon>
        <taxon>Brassica</taxon>
    </lineage>
</organism>
<proteinExistence type="predicted"/>
<accession>A0A3P5ZYR5</accession>
<feature type="region of interest" description="Disordered" evidence="1">
    <location>
        <begin position="16"/>
        <end position="51"/>
    </location>
</feature>
<name>A0A3P5ZYR5_BRACM</name>
<dbReference type="AlphaFoldDB" id="A0A3P5ZYR5"/>
<evidence type="ECO:0000313" key="2">
    <source>
        <dbReference type="EMBL" id="VDC77118.1"/>
    </source>
</evidence>
<feature type="compositionally biased region" description="Low complexity" evidence="1">
    <location>
        <begin position="18"/>
        <end position="30"/>
    </location>
</feature>
<reference evidence="2" key="1">
    <citation type="submission" date="2018-11" db="EMBL/GenBank/DDBJ databases">
        <authorList>
            <consortium name="Genoscope - CEA"/>
            <person name="William W."/>
        </authorList>
    </citation>
    <scope>NUCLEOTIDE SEQUENCE</scope>
</reference>
<sequence>MGQSLARTLSDYLGVELQTSSGEETQGSSGMEDTHEDMLTTITPTLLITPP</sequence>